<feature type="compositionally biased region" description="Basic residues" evidence="10">
    <location>
        <begin position="336"/>
        <end position="350"/>
    </location>
</feature>
<comment type="caution">
    <text evidence="12">The sequence shown here is derived from an EMBL/GenBank/DDBJ whole genome shotgun (WGS) entry which is preliminary data.</text>
</comment>
<sequence length="1649" mass="185975">MDDGEDTPAGGHRPLAQSHNNGVPSPKFSFDFSSHQAGYGSSSEEDSYGHMMTATSTQEDENMPLLGSLSAASPVGHISLESHGPLIETRTDSAPMAVMEPKASTVEEAFTAKTISADMPHGQPGIEVSIPFIPLDIRDQYEEVQSNTIEKVLSLFNSTEDGEMLKLELTDGKQCMISLIQLERFENGPHALESYFLQMERADRKRKYAPNDDWEAGSSSNDSDVMDLDGHEVVDATELDGEDEGSELMPATRKRSSRNLERTVSRIQPELKMDASDDSGAVLFDNRRRSTRKRQLRFPQSHLQEMEQESNPRAQVEEDDDDHFMPVVSDITVSKGRGRSARNRTRRLQTRKTASGQQGDSDIEFEQPRRSSRATRNVNYIQDDLDMDEDTFTRVDEKPSGLLKVATVKELFRPISPDSPFAKVHTDTCHACGSSSNRSQIIYCQGCSYAYHKPCIGTRSAREHLVTKVGEADFVLQCRFCIDIHNKKDPLAPRRSICQTCKVAGLSCPPFSRRQTTRQEEKLREENGGLDPITPVSAELVHNAANVLFRCTSCNRGWHQHHLPSIGSPSPGGTQPVGAIKDYSIDWQCNECTSAEQKIHRLVAWRTNAVAPLTVQPFSHLCDDDREYLIKWEKTSYFHCTWMPGAWVFGTAAAAMRASFARKALEADLFKADEKQAIPEEYLTIDIIFRVKLNPVTPRVDSMEEDLDNMSHITKALVKFQGLGYDDVVWDRPPPRDSGDLYEAFKLAYQEYLAGRYFEHSSQGRMRERIKAFKDGELEEVEVQPAGLKRGKLMGYQLEGLNWLLHNFHAGRSVVLADEMGLGKTVQVVSLVVHLVQENPKCWPFLISVPNATCPNWRREFKQWAPELRVVTYHGGKEPQDLAYKHELFPFDSRDMAAHVVIMSYDSTQDPSTSQRFRSVKWAGLVVDEGQRLKNERSLLYQALRVMKIPFRLLLTGTPLQNNKRELFNLIQFIDHSQSAEKLDEEFQVLDKETLPKLHDKIRPYFLRRTKVGVLKFLPPMAQIILPVSMTVIQEKLSKSIMAKNPQLIKAIFANSKVNKKERGSLNNILMQLRKCLCHPFMYSDAIEEKHDDPAVIHRNLVEASAKLLLLEQMLPKLKERGHRVLIFSQFLQQLDIIEDFLNGIGYQYRRLDGQMSSLEKQRRIDAYNEPVIIMDPDFNPHQDIQALSRAHRIGQKQKVLCFQLMTKDTVEERIMQIGKKKMALDHALIESMDDDDIAGDDLESILAHGAQALFSDGYQKGAIQYDGPSIDRLLDRSQTEQTKVDDEGSAEAQFSYAKVWSNDRASLEDGLAAAAEDVAPEPISSSVWDKILAEREEEARRHAEANQEKLGRGGRRRTIHNYKPDTLAGYLQDGDNLNPSDSSDDFAGADSPSSSDEDNAAEESEARTLSKKRPTTEIQQAIRSDINAQTGSNEDNLQRHGQSHQFKKPGRPYKTKQKTQDQPPGQATRTYDPIESVKVKYRRHTDHDASQYKTIPSKHEAHNQSIPYADSVSSNFTPSLNTNFSANGGGQIASPDPYPFSSPQGQNLSSKRRAQVRRHDHAASFPSLSHSRPSPSRTSTQNPSLRYNNDPPLSQPGLQIEGFSESEIRVAIDAVQHLPVRKSAKTPQLQVLAQRLWEINKQQRHGAG</sequence>
<feature type="region of interest" description="Disordered" evidence="10">
    <location>
        <begin position="334"/>
        <end position="376"/>
    </location>
</feature>
<dbReference type="SMART" id="SM00487">
    <property type="entry name" value="DEXDc"/>
    <property type="match status" value="1"/>
</dbReference>
<feature type="compositionally biased region" description="Polar residues" evidence="10">
    <location>
        <begin position="1461"/>
        <end position="1470"/>
    </location>
</feature>
<keyword evidence="7" id="KW-0862">Zinc</keyword>
<dbReference type="GO" id="GO:0042393">
    <property type="term" value="F:histone binding"/>
    <property type="evidence" value="ECO:0007669"/>
    <property type="project" value="TreeGrafter"/>
</dbReference>
<dbReference type="InterPro" id="IPR014001">
    <property type="entry name" value="Helicase_ATP-bd"/>
</dbReference>
<feature type="region of interest" description="Disordered" evidence="10">
    <location>
        <begin position="1340"/>
        <end position="1503"/>
    </location>
</feature>
<evidence type="ECO:0000313" key="13">
    <source>
        <dbReference type="Proteomes" id="UP000078397"/>
    </source>
</evidence>
<feature type="compositionally biased region" description="Low complexity" evidence="10">
    <location>
        <begin position="1380"/>
        <end position="1395"/>
    </location>
</feature>
<dbReference type="InterPro" id="IPR038718">
    <property type="entry name" value="SNF2-like_sf"/>
</dbReference>
<dbReference type="Pfam" id="PF15446">
    <property type="entry name" value="zf-PHD-like"/>
    <property type="match status" value="1"/>
</dbReference>
<organism evidence="12 13">
    <name type="scientific">Pochonia chlamydosporia 170</name>
    <dbReference type="NCBI Taxonomy" id="1380566"/>
    <lineage>
        <taxon>Eukaryota</taxon>
        <taxon>Fungi</taxon>
        <taxon>Dikarya</taxon>
        <taxon>Ascomycota</taxon>
        <taxon>Pezizomycotina</taxon>
        <taxon>Sordariomycetes</taxon>
        <taxon>Hypocreomycetidae</taxon>
        <taxon>Hypocreales</taxon>
        <taxon>Clavicipitaceae</taxon>
        <taxon>Pochonia</taxon>
    </lineage>
</organism>
<name>A0A179F9K0_METCM</name>
<dbReference type="Pfam" id="PF00176">
    <property type="entry name" value="SNF2-rel_dom"/>
    <property type="match status" value="1"/>
</dbReference>
<protein>
    <submittedName>
        <fullName evidence="12">Chromatin remodeling complex subunit (Chd3)</fullName>
    </submittedName>
</protein>
<dbReference type="GO" id="GO:0016887">
    <property type="term" value="F:ATP hydrolysis activity"/>
    <property type="evidence" value="ECO:0007669"/>
    <property type="project" value="TreeGrafter"/>
</dbReference>
<dbReference type="SUPFAM" id="SSF54160">
    <property type="entry name" value="Chromo domain-like"/>
    <property type="match status" value="1"/>
</dbReference>
<dbReference type="InterPro" id="IPR000330">
    <property type="entry name" value="SNF2_N"/>
</dbReference>
<dbReference type="GO" id="GO:0005524">
    <property type="term" value="F:ATP binding"/>
    <property type="evidence" value="ECO:0007669"/>
    <property type="project" value="UniProtKB-KW"/>
</dbReference>
<dbReference type="KEGG" id="pchm:VFPPC_07236"/>
<feature type="region of interest" description="Disordered" evidence="10">
    <location>
        <begin position="237"/>
        <end position="261"/>
    </location>
</feature>
<feature type="compositionally biased region" description="Basic and acidic residues" evidence="10">
    <location>
        <begin position="1340"/>
        <end position="1352"/>
    </location>
</feature>
<dbReference type="InterPro" id="IPR016197">
    <property type="entry name" value="Chromo-like_dom_sf"/>
</dbReference>
<dbReference type="GO" id="GO:0008270">
    <property type="term" value="F:zinc ion binding"/>
    <property type="evidence" value="ECO:0007669"/>
    <property type="project" value="UniProtKB-KW"/>
</dbReference>
<feature type="compositionally biased region" description="Low complexity" evidence="10">
    <location>
        <begin position="1565"/>
        <end position="1585"/>
    </location>
</feature>
<dbReference type="OrthoDB" id="5857104at2759"/>
<keyword evidence="13" id="KW-1185">Reference proteome</keyword>
<keyword evidence="8" id="KW-0067">ATP-binding</keyword>
<feature type="compositionally biased region" description="Polar residues" evidence="10">
    <location>
        <begin position="1417"/>
        <end position="1441"/>
    </location>
</feature>
<dbReference type="SUPFAM" id="SSF57903">
    <property type="entry name" value="FYVE/PHD zinc finger"/>
    <property type="match status" value="1"/>
</dbReference>
<feature type="compositionally biased region" description="Basic residues" evidence="10">
    <location>
        <begin position="1551"/>
        <end position="1561"/>
    </location>
</feature>
<dbReference type="SMART" id="SM00490">
    <property type="entry name" value="HELICc"/>
    <property type="match status" value="1"/>
</dbReference>
<dbReference type="GO" id="GO:0140658">
    <property type="term" value="F:ATP-dependent chromatin remodeler activity"/>
    <property type="evidence" value="ECO:0007669"/>
    <property type="project" value="TreeGrafter"/>
</dbReference>
<feature type="region of interest" description="Disordered" evidence="10">
    <location>
        <begin position="299"/>
        <end position="321"/>
    </location>
</feature>
<dbReference type="InterPro" id="IPR027417">
    <property type="entry name" value="P-loop_NTPase"/>
</dbReference>
<dbReference type="Pfam" id="PF00271">
    <property type="entry name" value="Helicase_C"/>
    <property type="match status" value="1"/>
</dbReference>
<dbReference type="Gene3D" id="3.30.40.10">
    <property type="entry name" value="Zinc/RING finger domain, C3HC4 (zinc finger)"/>
    <property type="match status" value="1"/>
</dbReference>
<dbReference type="Pfam" id="PF23614">
    <property type="entry name" value="DUF7141"/>
    <property type="match status" value="1"/>
</dbReference>
<keyword evidence="5" id="KW-0863">Zinc-finger</keyword>
<dbReference type="RefSeq" id="XP_018139781.1">
    <property type="nucleotide sequence ID" value="XM_018286133.1"/>
</dbReference>
<feature type="region of interest" description="Disordered" evidence="10">
    <location>
        <begin position="208"/>
        <end position="227"/>
    </location>
</feature>
<dbReference type="InterPro" id="IPR001650">
    <property type="entry name" value="Helicase_C-like"/>
</dbReference>
<keyword evidence="3" id="KW-0479">Metal-binding</keyword>
<evidence type="ECO:0000256" key="4">
    <source>
        <dbReference type="ARBA" id="ARBA00022741"/>
    </source>
</evidence>
<reference evidence="12 13" key="1">
    <citation type="journal article" date="2016" name="PLoS Pathog.">
        <title>Biosynthesis of antibiotic leucinostatins in bio-control fungus Purpureocillium lilacinum and their inhibition on phytophthora revealed by genome mining.</title>
        <authorList>
            <person name="Wang G."/>
            <person name="Liu Z."/>
            <person name="Lin R."/>
            <person name="Li E."/>
            <person name="Mao Z."/>
            <person name="Ling J."/>
            <person name="Yang Y."/>
            <person name="Yin W.B."/>
            <person name="Xie B."/>
        </authorList>
    </citation>
    <scope>NUCLEOTIDE SEQUENCE [LARGE SCALE GENOMIC DNA]</scope>
    <source>
        <strain evidence="12">170</strain>
    </source>
</reference>
<feature type="region of interest" description="Disordered" evidence="10">
    <location>
        <begin position="1521"/>
        <end position="1599"/>
    </location>
</feature>
<dbReference type="Proteomes" id="UP000078397">
    <property type="component" value="Unassembled WGS sequence"/>
</dbReference>
<dbReference type="InterPro" id="IPR011011">
    <property type="entry name" value="Znf_FYVE_PHD"/>
</dbReference>
<evidence type="ECO:0000256" key="8">
    <source>
        <dbReference type="ARBA" id="ARBA00022840"/>
    </source>
</evidence>
<evidence type="ECO:0000256" key="9">
    <source>
        <dbReference type="ARBA" id="ARBA00023242"/>
    </source>
</evidence>
<evidence type="ECO:0000256" key="7">
    <source>
        <dbReference type="ARBA" id="ARBA00022833"/>
    </source>
</evidence>
<dbReference type="PANTHER" id="PTHR45623">
    <property type="entry name" value="CHROMODOMAIN-HELICASE-DNA-BINDING PROTEIN 3-RELATED-RELATED"/>
    <property type="match status" value="1"/>
</dbReference>
<proteinExistence type="predicted"/>
<evidence type="ECO:0000256" key="5">
    <source>
        <dbReference type="ARBA" id="ARBA00022771"/>
    </source>
</evidence>
<evidence type="ECO:0000256" key="2">
    <source>
        <dbReference type="ARBA" id="ARBA00011353"/>
    </source>
</evidence>
<dbReference type="CDD" id="cd18793">
    <property type="entry name" value="SF2_C_SNF"/>
    <property type="match status" value="1"/>
</dbReference>
<dbReference type="GO" id="GO:0003682">
    <property type="term" value="F:chromatin binding"/>
    <property type="evidence" value="ECO:0007669"/>
    <property type="project" value="TreeGrafter"/>
</dbReference>
<dbReference type="SUPFAM" id="SSF52540">
    <property type="entry name" value="P-loop containing nucleoside triphosphate hydrolases"/>
    <property type="match status" value="2"/>
</dbReference>
<keyword evidence="9" id="KW-0539">Nucleus</keyword>
<feature type="region of interest" description="Disordered" evidence="10">
    <location>
        <begin position="1"/>
        <end position="49"/>
    </location>
</feature>
<dbReference type="PROSITE" id="PS51192">
    <property type="entry name" value="HELICASE_ATP_BIND_1"/>
    <property type="match status" value="1"/>
</dbReference>
<feature type="compositionally biased region" description="Acidic residues" evidence="10">
    <location>
        <begin position="237"/>
        <end position="246"/>
    </location>
</feature>
<feature type="compositionally biased region" description="Basic residues" evidence="10">
    <location>
        <begin position="1442"/>
        <end position="1458"/>
    </location>
</feature>
<evidence type="ECO:0000256" key="1">
    <source>
        <dbReference type="ARBA" id="ARBA00004123"/>
    </source>
</evidence>
<dbReference type="Pfam" id="PF23615">
    <property type="entry name" value="Chromo_MIT1"/>
    <property type="match status" value="1"/>
</dbReference>
<accession>A0A179F9K0</accession>
<dbReference type="Gene3D" id="3.40.50.10810">
    <property type="entry name" value="Tandem AAA-ATPase domain"/>
    <property type="match status" value="1"/>
</dbReference>
<evidence type="ECO:0000256" key="10">
    <source>
        <dbReference type="SAM" id="MobiDB-lite"/>
    </source>
</evidence>
<dbReference type="SMART" id="SM00249">
    <property type="entry name" value="PHD"/>
    <property type="match status" value="2"/>
</dbReference>
<evidence type="ECO:0000313" key="12">
    <source>
        <dbReference type="EMBL" id="OAQ62077.1"/>
    </source>
</evidence>
<feature type="domain" description="Helicase ATP-binding" evidence="11">
    <location>
        <begin position="805"/>
        <end position="977"/>
    </location>
</feature>
<dbReference type="GO" id="GO:0000785">
    <property type="term" value="C:chromatin"/>
    <property type="evidence" value="ECO:0007669"/>
    <property type="project" value="TreeGrafter"/>
</dbReference>
<dbReference type="InterPro" id="IPR056616">
    <property type="entry name" value="Chromo_MIT1"/>
</dbReference>
<evidence type="ECO:0000259" key="11">
    <source>
        <dbReference type="PROSITE" id="PS51192"/>
    </source>
</evidence>
<gene>
    <name evidence="12" type="ORF">VFPPC_07236</name>
</gene>
<dbReference type="GO" id="GO:0005634">
    <property type="term" value="C:nucleus"/>
    <property type="evidence" value="ECO:0007669"/>
    <property type="project" value="UniProtKB-SubCell"/>
</dbReference>
<dbReference type="CDD" id="cd17919">
    <property type="entry name" value="DEXHc_Snf"/>
    <property type="match status" value="1"/>
</dbReference>
<dbReference type="PANTHER" id="PTHR45623:SF17">
    <property type="entry name" value="CHROMODOMAIN-HELICASE-DNA-BINDING PROTEIN 3-RELATED"/>
    <property type="match status" value="1"/>
</dbReference>
<dbReference type="STRING" id="1380566.A0A179F9K0"/>
<dbReference type="Gene3D" id="3.40.50.300">
    <property type="entry name" value="P-loop containing nucleotide triphosphate hydrolases"/>
    <property type="match status" value="2"/>
</dbReference>
<dbReference type="InterPro" id="IPR055565">
    <property type="entry name" value="DUF7141"/>
</dbReference>
<dbReference type="Gene3D" id="2.40.50.40">
    <property type="match status" value="1"/>
</dbReference>
<dbReference type="InterPro" id="IPR041684">
    <property type="entry name" value="Znf-PHD-like"/>
</dbReference>
<dbReference type="InterPro" id="IPR013083">
    <property type="entry name" value="Znf_RING/FYVE/PHD"/>
</dbReference>
<dbReference type="InterPro" id="IPR049730">
    <property type="entry name" value="SNF2/RAD54-like_C"/>
</dbReference>
<feature type="compositionally biased region" description="Polar residues" evidence="10">
    <location>
        <begin position="351"/>
        <end position="360"/>
    </location>
</feature>
<evidence type="ECO:0000256" key="3">
    <source>
        <dbReference type="ARBA" id="ARBA00022723"/>
    </source>
</evidence>
<dbReference type="EMBL" id="LSBJ02000007">
    <property type="protein sequence ID" value="OAQ62077.1"/>
    <property type="molecule type" value="Genomic_DNA"/>
</dbReference>
<evidence type="ECO:0000256" key="6">
    <source>
        <dbReference type="ARBA" id="ARBA00022801"/>
    </source>
</evidence>
<dbReference type="GO" id="GO:0003677">
    <property type="term" value="F:DNA binding"/>
    <property type="evidence" value="ECO:0007669"/>
    <property type="project" value="TreeGrafter"/>
</dbReference>
<dbReference type="GeneID" id="28850127"/>
<keyword evidence="4" id="KW-0547">Nucleotide-binding</keyword>
<comment type="subunit">
    <text evidence="2">Component of the NuA4 histone acetyltransferase complex.</text>
</comment>
<dbReference type="InterPro" id="IPR001965">
    <property type="entry name" value="Znf_PHD"/>
</dbReference>
<comment type="subcellular location">
    <subcellularLocation>
        <location evidence="1">Nucleus</location>
    </subcellularLocation>
</comment>
<keyword evidence="6" id="KW-0378">Hydrolase</keyword>